<dbReference type="AlphaFoldDB" id="A0A0E0FXG3"/>
<dbReference type="HOGENOM" id="CLU_482683_0_0_1"/>
<dbReference type="GO" id="GO:0003677">
    <property type="term" value="F:DNA binding"/>
    <property type="evidence" value="ECO:0007669"/>
    <property type="project" value="InterPro"/>
</dbReference>
<evidence type="ECO:0000313" key="2">
    <source>
        <dbReference type="EnsemblPlants" id="ONIVA01G46540.1"/>
    </source>
</evidence>
<feature type="region of interest" description="Disordered" evidence="1">
    <location>
        <begin position="1"/>
        <end position="24"/>
    </location>
</feature>
<feature type="region of interest" description="Disordered" evidence="1">
    <location>
        <begin position="480"/>
        <end position="509"/>
    </location>
</feature>
<feature type="region of interest" description="Disordered" evidence="1">
    <location>
        <begin position="213"/>
        <end position="233"/>
    </location>
</feature>
<keyword evidence="3" id="KW-1185">Reference proteome</keyword>
<evidence type="ECO:0000256" key="1">
    <source>
        <dbReference type="SAM" id="MobiDB-lite"/>
    </source>
</evidence>
<reference evidence="2" key="1">
    <citation type="submission" date="2015-04" db="UniProtKB">
        <authorList>
            <consortium name="EnsemblPlants"/>
        </authorList>
    </citation>
    <scope>IDENTIFICATION</scope>
    <source>
        <strain evidence="2">SL10</strain>
    </source>
</reference>
<protein>
    <submittedName>
        <fullName evidence="2">Uncharacterized protein</fullName>
    </submittedName>
</protein>
<dbReference type="Gene3D" id="3.40.1810.10">
    <property type="entry name" value="Transcription factor, MADS-box"/>
    <property type="match status" value="1"/>
</dbReference>
<feature type="compositionally biased region" description="Gly residues" evidence="1">
    <location>
        <begin position="1"/>
        <end position="11"/>
    </location>
</feature>
<feature type="compositionally biased region" description="Basic residues" evidence="1">
    <location>
        <begin position="327"/>
        <end position="341"/>
    </location>
</feature>
<proteinExistence type="predicted"/>
<feature type="compositionally biased region" description="Pro residues" evidence="1">
    <location>
        <begin position="219"/>
        <end position="229"/>
    </location>
</feature>
<organism evidence="2">
    <name type="scientific">Oryza nivara</name>
    <name type="common">Indian wild rice</name>
    <name type="synonym">Oryza sativa f. spontanea</name>
    <dbReference type="NCBI Taxonomy" id="4536"/>
    <lineage>
        <taxon>Eukaryota</taxon>
        <taxon>Viridiplantae</taxon>
        <taxon>Streptophyta</taxon>
        <taxon>Embryophyta</taxon>
        <taxon>Tracheophyta</taxon>
        <taxon>Spermatophyta</taxon>
        <taxon>Magnoliopsida</taxon>
        <taxon>Liliopsida</taxon>
        <taxon>Poales</taxon>
        <taxon>Poaceae</taxon>
        <taxon>BOP clade</taxon>
        <taxon>Oryzoideae</taxon>
        <taxon>Oryzeae</taxon>
        <taxon>Oryzinae</taxon>
        <taxon>Oryza</taxon>
    </lineage>
</organism>
<accession>A0A0E0FXG3</accession>
<feature type="region of interest" description="Disordered" evidence="1">
    <location>
        <begin position="250"/>
        <end position="270"/>
    </location>
</feature>
<dbReference type="Proteomes" id="UP000006591">
    <property type="component" value="Chromosome 1"/>
</dbReference>
<name>A0A0E0FXG3_ORYNI</name>
<evidence type="ECO:0000313" key="3">
    <source>
        <dbReference type="Proteomes" id="UP000006591"/>
    </source>
</evidence>
<reference evidence="2" key="2">
    <citation type="submission" date="2018-04" db="EMBL/GenBank/DDBJ databases">
        <title>OnivRS2 (Oryza nivara Reference Sequence Version 2).</title>
        <authorList>
            <person name="Zhang J."/>
            <person name="Kudrna D."/>
            <person name="Lee S."/>
            <person name="Talag J."/>
            <person name="Rajasekar S."/>
            <person name="Welchert J."/>
            <person name="Hsing Y.-I."/>
            <person name="Wing R.A."/>
        </authorList>
    </citation>
    <scope>NUCLEOTIDE SEQUENCE [LARGE SCALE GENOMIC DNA]</scope>
</reference>
<dbReference type="EnsemblPlants" id="ONIVA01G46540.1">
    <property type="protein sequence ID" value="ONIVA01G46540.1"/>
    <property type="gene ID" value="ONIVA01G46540"/>
</dbReference>
<dbReference type="InterPro" id="IPR036879">
    <property type="entry name" value="TF_MADSbox_sf"/>
</dbReference>
<feature type="region of interest" description="Disordered" evidence="1">
    <location>
        <begin position="170"/>
        <end position="200"/>
    </location>
</feature>
<dbReference type="Gramene" id="ONIVA01G46540.1">
    <property type="protein sequence ID" value="ONIVA01G46540.1"/>
    <property type="gene ID" value="ONIVA01G46540"/>
</dbReference>
<sequence length="699" mass="75067">MPPGGGGGGGEAPTPVTGVAGDPRHEQRMRLVRKASELATRCAVPVALSGPAIGGVCEPLRWPSMDKARDINNRYKALPENGRRKISVGDAADIANQAATQQPQGVPAGGESASAAGVAAAFGAMTEEELRELLRSIDCSLAAASHAIQKAADEAEQKLSLQRAGTLMAVDSSSQDAVPPHAAPMDMGDEVQGAQPPPDRWFEEEREPVICSKKKPEPCSAPPPPPPPANRNGVAYEAEQRRACALMVDSQEDAAPPPPPPASGNGVADDGEYINLGGYMIERNRFEAIWREHAIPPPQSLLPESLPDDDGEPLRLWSFDAGERSSRKQHKKKKTAARGRSKLTGHLGLRTLILLMVWEIWKKRNQRIFQHKEATSSFLFAKIKEEARTWTMAGAKPPMPRGGGGGGEARVTPAVASEQRRAALEMRKERLVRKASSLATRCDVPVAVICPGVGAGGEPTWWPSKEEVWAIATRYKSLPEKDRRKHSVDNASYRENQAAAKQGPGGGGGELAMAAAQVDGIAAMPDVELLELLRSIDVSLAAASDTIQKAADEAEQSVSLERAHAHAHAGALMVDSQEDAAPPAAASGNGVAYDGEHINLGGYMIEHNRFEAIWREHAIPPPQSLLPDDDGGEPLRLWSFDDGETVVLPDDDGGEPLRLWSFDDGETRWKKQLGGDDQSSLDFCVDEILDKLMDFRSIL</sequence>
<dbReference type="SUPFAM" id="SSF55455">
    <property type="entry name" value="SRF-like"/>
    <property type="match status" value="1"/>
</dbReference>
<feature type="region of interest" description="Disordered" evidence="1">
    <location>
        <begin position="300"/>
        <end position="341"/>
    </location>
</feature>
<dbReference type="GO" id="GO:0046983">
    <property type="term" value="F:protein dimerization activity"/>
    <property type="evidence" value="ECO:0007669"/>
    <property type="project" value="InterPro"/>
</dbReference>
<dbReference type="eggNOG" id="KOG0014">
    <property type="taxonomic scope" value="Eukaryota"/>
</dbReference>
<dbReference type="STRING" id="4536.A0A0E0FXG3"/>
<dbReference type="OMA" id="RRCRWED"/>